<evidence type="ECO:0000256" key="2">
    <source>
        <dbReference type="ARBA" id="ARBA00022475"/>
    </source>
</evidence>
<keyword evidence="5 7" id="KW-0472">Membrane</keyword>
<feature type="transmembrane region" description="Helical" evidence="7">
    <location>
        <begin position="332"/>
        <end position="351"/>
    </location>
</feature>
<feature type="transmembrane region" description="Helical" evidence="7">
    <location>
        <begin position="386"/>
        <end position="407"/>
    </location>
</feature>
<dbReference type="GO" id="GO:0006825">
    <property type="term" value="P:copper ion transport"/>
    <property type="evidence" value="ECO:0007669"/>
    <property type="project" value="InterPro"/>
</dbReference>
<evidence type="ECO:0000256" key="5">
    <source>
        <dbReference type="ARBA" id="ARBA00023136"/>
    </source>
</evidence>
<keyword evidence="4 7" id="KW-1133">Transmembrane helix</keyword>
<feature type="compositionally biased region" description="Basic and acidic residues" evidence="6">
    <location>
        <begin position="9"/>
        <end position="20"/>
    </location>
</feature>
<dbReference type="HOGENOM" id="CLU_016803_0_0_11"/>
<feature type="transmembrane region" description="Helical" evidence="7">
    <location>
        <begin position="419"/>
        <end position="441"/>
    </location>
</feature>
<feature type="transmembrane region" description="Helical" evidence="7">
    <location>
        <begin position="118"/>
        <end position="138"/>
    </location>
</feature>
<dbReference type="GO" id="GO:0005886">
    <property type="term" value="C:plasma membrane"/>
    <property type="evidence" value="ECO:0007669"/>
    <property type="project" value="UniProtKB-SubCell"/>
</dbReference>
<dbReference type="STRING" id="585529.HMPREF0291_11027"/>
<keyword evidence="10" id="KW-1185">Reference proteome</keyword>
<keyword evidence="3 7" id="KW-0812">Transmembrane</keyword>
<feature type="transmembrane region" description="Helical" evidence="7">
    <location>
        <begin position="168"/>
        <end position="187"/>
    </location>
</feature>
<feature type="region of interest" description="Disordered" evidence="6">
    <location>
        <begin position="1"/>
        <end position="20"/>
    </location>
</feature>
<feature type="transmembrane region" description="Helical" evidence="7">
    <location>
        <begin position="616"/>
        <end position="638"/>
    </location>
</feature>
<evidence type="ECO:0000256" key="3">
    <source>
        <dbReference type="ARBA" id="ARBA00022692"/>
    </source>
</evidence>
<feature type="transmembrane region" description="Helical" evidence="7">
    <location>
        <begin position="257"/>
        <end position="281"/>
    </location>
</feature>
<dbReference type="EMBL" id="ACLJ02000002">
    <property type="protein sequence ID" value="EFK54647.1"/>
    <property type="molecule type" value="Genomic_DNA"/>
</dbReference>
<dbReference type="InterPro" id="IPR008457">
    <property type="entry name" value="Cu-R_CopD_dom"/>
</dbReference>
<reference evidence="9" key="1">
    <citation type="submission" date="2010-06" db="EMBL/GenBank/DDBJ databases">
        <authorList>
            <person name="Muzny D."/>
            <person name="Qin X."/>
            <person name="Buhay C."/>
            <person name="Dugan-Rocha S."/>
            <person name="Ding Y."/>
            <person name="Chen G."/>
            <person name="Hawes A."/>
            <person name="Holder M."/>
            <person name="Jhangiani S."/>
            <person name="Johnson A."/>
            <person name="Khan Z."/>
            <person name="Li Z."/>
            <person name="Liu W."/>
            <person name="Liu X."/>
            <person name="Perez L."/>
            <person name="Shen H."/>
            <person name="Wang Q."/>
            <person name="Watt J."/>
            <person name="Xi L."/>
            <person name="Xin Y."/>
            <person name="Zhou J."/>
            <person name="Deng J."/>
            <person name="Jiang H."/>
            <person name="Liu Y."/>
            <person name="Qu J."/>
            <person name="Song X.-Z."/>
            <person name="Zhang L."/>
            <person name="Villasana D."/>
            <person name="Johnson A."/>
            <person name="Liu J."/>
            <person name="Liyanage D."/>
            <person name="Lorensuhewa L."/>
            <person name="Robinson T."/>
            <person name="Song A."/>
            <person name="Song B.-B."/>
            <person name="Dinh H."/>
            <person name="Thornton R."/>
            <person name="Coyle M."/>
            <person name="Francisco L."/>
            <person name="Jackson L."/>
            <person name="Javaid M."/>
            <person name="Korchina V."/>
            <person name="Kovar C."/>
            <person name="Mata R."/>
            <person name="Mathew T."/>
            <person name="Ngo R."/>
            <person name="Nguyen L."/>
            <person name="Nguyen N."/>
            <person name="Okwuonu G."/>
            <person name="Ongeri F."/>
            <person name="Pham C."/>
            <person name="Simmons D."/>
            <person name="Wilczek-Boney K."/>
            <person name="Hale W."/>
            <person name="Jakkamsetti A."/>
            <person name="Pham P."/>
            <person name="Ruth R."/>
            <person name="San Lucas F."/>
            <person name="Warren J."/>
            <person name="Zhang J."/>
            <person name="Zhao Z."/>
            <person name="Zhou C."/>
            <person name="Zhu D."/>
            <person name="Lee S."/>
            <person name="Bess C."/>
            <person name="Blankenburg K."/>
            <person name="Forbes L."/>
            <person name="Fu Q."/>
            <person name="Gubbala S."/>
            <person name="Hirani K."/>
            <person name="Jayaseelan J.C."/>
            <person name="Lara F."/>
            <person name="Munidasa M."/>
            <person name="Palculict T."/>
            <person name="Patil S."/>
            <person name="Pu L.-L."/>
            <person name="Saada N."/>
            <person name="Tang L."/>
            <person name="Weissenberger G."/>
            <person name="Zhu Y."/>
            <person name="Hemphill L."/>
            <person name="Shang Y."/>
            <person name="Youmans B."/>
            <person name="Ayvaz T."/>
            <person name="Ross M."/>
            <person name="Santibanez J."/>
            <person name="Aqrawi P."/>
            <person name="Gross S."/>
            <person name="Joshi V."/>
            <person name="Fowler G."/>
            <person name="Nazareth L."/>
            <person name="Reid J."/>
            <person name="Worley K."/>
            <person name="Petrosino J."/>
            <person name="Highlander S."/>
            <person name="Gibbs R."/>
        </authorList>
    </citation>
    <scope>NUCLEOTIDE SEQUENCE [LARGE SCALE GENOMIC DNA]</scope>
    <source>
        <strain evidence="9">ATCC 33030</strain>
    </source>
</reference>
<evidence type="ECO:0000256" key="1">
    <source>
        <dbReference type="ARBA" id="ARBA00004651"/>
    </source>
</evidence>
<evidence type="ECO:0000256" key="6">
    <source>
        <dbReference type="SAM" id="MobiDB-lite"/>
    </source>
</evidence>
<dbReference type="AlphaFoldDB" id="D7WC18"/>
<feature type="transmembrane region" description="Helical" evidence="7">
    <location>
        <begin position="194"/>
        <end position="213"/>
    </location>
</feature>
<dbReference type="Pfam" id="PF05425">
    <property type="entry name" value="CopD"/>
    <property type="match status" value="1"/>
</dbReference>
<protein>
    <submittedName>
        <fullName evidence="9">CytoChrome c oxidase Caa3 assembly factor</fullName>
    </submittedName>
</protein>
<feature type="transmembrane region" description="Helical" evidence="7">
    <location>
        <begin position="225"/>
        <end position="245"/>
    </location>
</feature>
<feature type="transmembrane region" description="Helical" evidence="7">
    <location>
        <begin position="293"/>
        <end position="312"/>
    </location>
</feature>
<dbReference type="PANTHER" id="PTHR34820">
    <property type="entry name" value="INNER MEMBRANE PROTEIN YEBZ"/>
    <property type="match status" value="1"/>
</dbReference>
<sequence length="679" mass="73938">MSADQAVEQAERKQDSVARERSRGHVRAAWPIYLAAFAVAAVVAGALAQAFLGGSLASLGIPDPGVVTTVGLPSIRAIAWLLAALATGSFMFSAYLIPPDGPLKTARLTVDGHLAARTGAWASAGLAVIGVLMVPLVLSDVSGTPLSQILFSAEMWGTALDRVADAKIWLLVAAIAAIVAGFGFAAGSWVAQTPLFLGAIAAVMPLGMSGHSATGGNHDYGTNSYLWHLVFMMIWVGGLLALIAHGRRLGPHMQQAVHRYSLIALFAFFAMTISGVINALIRVRFDDLLSTAYGWTVLFKTIGLVVLGLLGFAHRQITIPQLDRKPPLFTRIAVVEALVMAAVTGVAVSMGRTPPPAPLDPAITNMQVQMGYNLEVEPTVANIFTMWRFEVLFSVIAILLAIYYLHLTRRVEGWDRGRTAWWIAGCATIVVTMSSGLGMYMPASFSIHMIVHMILSMGAPVLLVMGAPLTLIKQAYPAGEFNIRAWVEAFEESTFLRVITYPPVSTIQFLVVFYILYVFPSLYEVAVSEHAGHVIMNAVFLVSGYFYFWDLIGPDHIPGRRPTVARFGWFVVSMPLHLFMGVYLMQLNIVLAESFYENLGLPWNPDLLRDQKVGGGIGWASGSFPMAVVFIILLLGWLREDRADARATDRSEDETGDAEWRAYNEMLAQYSQTGRRSEK</sequence>
<feature type="transmembrane region" description="Helical" evidence="7">
    <location>
        <begin position="447"/>
        <end position="472"/>
    </location>
</feature>
<dbReference type="OrthoDB" id="5241646at2"/>
<dbReference type="Pfam" id="PF09678">
    <property type="entry name" value="Caa3_CtaG"/>
    <property type="match status" value="1"/>
</dbReference>
<evidence type="ECO:0000259" key="8">
    <source>
        <dbReference type="Pfam" id="PF05425"/>
    </source>
</evidence>
<feature type="transmembrane region" description="Helical" evidence="7">
    <location>
        <begin position="569"/>
        <end position="596"/>
    </location>
</feature>
<comment type="subcellular location">
    <subcellularLocation>
        <location evidence="1">Cell membrane</location>
        <topology evidence="1">Multi-pass membrane protein</topology>
    </subcellularLocation>
</comment>
<feature type="transmembrane region" description="Helical" evidence="7">
    <location>
        <begin position="32"/>
        <end position="57"/>
    </location>
</feature>
<dbReference type="PANTHER" id="PTHR34820:SF4">
    <property type="entry name" value="INNER MEMBRANE PROTEIN YEBZ"/>
    <property type="match status" value="1"/>
</dbReference>
<evidence type="ECO:0000256" key="4">
    <source>
        <dbReference type="ARBA" id="ARBA00022989"/>
    </source>
</evidence>
<organism evidence="9 10">
    <name type="scientific">Corynebacterium genitalium ATCC 33030</name>
    <dbReference type="NCBI Taxonomy" id="585529"/>
    <lineage>
        <taxon>Bacteria</taxon>
        <taxon>Bacillati</taxon>
        <taxon>Actinomycetota</taxon>
        <taxon>Actinomycetes</taxon>
        <taxon>Mycobacteriales</taxon>
        <taxon>Corynebacteriaceae</taxon>
        <taxon>Corynebacterium</taxon>
    </lineage>
</organism>
<gene>
    <name evidence="9" type="ORF">HMPREF0291_11027</name>
</gene>
<comment type="caution">
    <text evidence="9">The sequence shown here is derived from an EMBL/GenBank/DDBJ whole genome shotgun (WGS) entry which is preliminary data.</text>
</comment>
<feature type="transmembrane region" description="Helical" evidence="7">
    <location>
        <begin position="531"/>
        <end position="548"/>
    </location>
</feature>
<dbReference type="Proteomes" id="UP000004208">
    <property type="component" value="Unassembled WGS sequence"/>
</dbReference>
<keyword evidence="2" id="KW-1003">Cell membrane</keyword>
<dbReference type="InterPro" id="IPR032694">
    <property type="entry name" value="CopC/D"/>
</dbReference>
<evidence type="ECO:0000256" key="7">
    <source>
        <dbReference type="SAM" id="Phobius"/>
    </source>
</evidence>
<feature type="domain" description="Copper resistance protein D" evidence="8">
    <location>
        <begin position="255"/>
        <end position="349"/>
    </location>
</feature>
<accession>D7WC18</accession>
<evidence type="ECO:0000313" key="9">
    <source>
        <dbReference type="EMBL" id="EFK54647.1"/>
    </source>
</evidence>
<feature type="transmembrane region" description="Helical" evidence="7">
    <location>
        <begin position="77"/>
        <end position="97"/>
    </location>
</feature>
<dbReference type="RefSeq" id="WP_005288999.1">
    <property type="nucleotide sequence ID" value="NZ_CM000961.1"/>
</dbReference>
<dbReference type="eggNOG" id="COG3336">
    <property type="taxonomic scope" value="Bacteria"/>
</dbReference>
<feature type="transmembrane region" description="Helical" evidence="7">
    <location>
        <begin position="498"/>
        <end position="519"/>
    </location>
</feature>
<dbReference type="InterPro" id="IPR019108">
    <property type="entry name" value="Caa3_assmbl_CtaG-rel"/>
</dbReference>
<name>D7WC18_9CORY</name>
<proteinExistence type="predicted"/>
<evidence type="ECO:0000313" key="10">
    <source>
        <dbReference type="Proteomes" id="UP000004208"/>
    </source>
</evidence>